<evidence type="ECO:0000313" key="1">
    <source>
        <dbReference type="EMBL" id="GAH42427.1"/>
    </source>
</evidence>
<reference evidence="1" key="1">
    <citation type="journal article" date="2014" name="Front. Microbiol.">
        <title>High frequency of phylogenetically diverse reductive dehalogenase-homologous genes in deep subseafloor sedimentary metagenomes.</title>
        <authorList>
            <person name="Kawai M."/>
            <person name="Futagami T."/>
            <person name="Toyoda A."/>
            <person name="Takaki Y."/>
            <person name="Nishi S."/>
            <person name="Hori S."/>
            <person name="Arai W."/>
            <person name="Tsubouchi T."/>
            <person name="Morono Y."/>
            <person name="Uchiyama I."/>
            <person name="Ito T."/>
            <person name="Fujiyama A."/>
            <person name="Inagaki F."/>
            <person name="Takami H."/>
        </authorList>
    </citation>
    <scope>NUCLEOTIDE SEQUENCE</scope>
    <source>
        <strain evidence="1">Expedition CK06-06</strain>
    </source>
</reference>
<accession>X1FBT8</accession>
<organism evidence="1">
    <name type="scientific">marine sediment metagenome</name>
    <dbReference type="NCBI Taxonomy" id="412755"/>
    <lineage>
        <taxon>unclassified sequences</taxon>
        <taxon>metagenomes</taxon>
        <taxon>ecological metagenomes</taxon>
    </lineage>
</organism>
<sequence>MESMEIDRWDIEAWAAKSRKGEVCGIFGCLDRPVVKCAHCGNYYCEEHSFVLKTPGHMHCGGHGEGEEGRRKAKK</sequence>
<proteinExistence type="predicted"/>
<name>X1FBT8_9ZZZZ</name>
<comment type="caution">
    <text evidence="1">The sequence shown here is derived from an EMBL/GenBank/DDBJ whole genome shotgun (WGS) entry which is preliminary data.</text>
</comment>
<dbReference type="EMBL" id="BARU01007185">
    <property type="protein sequence ID" value="GAH42427.1"/>
    <property type="molecule type" value="Genomic_DNA"/>
</dbReference>
<protein>
    <submittedName>
        <fullName evidence="1">Uncharacterized protein</fullName>
    </submittedName>
</protein>
<dbReference type="AlphaFoldDB" id="X1FBT8"/>
<gene>
    <name evidence="1" type="ORF">S03H2_14168</name>
</gene>